<reference evidence="3 4" key="1">
    <citation type="submission" date="2016-10" db="EMBL/GenBank/DDBJ databases">
        <authorList>
            <person name="de Groot N.N."/>
        </authorList>
    </citation>
    <scope>NUCLEOTIDE SEQUENCE [LARGE SCALE GENOMIC DNA]</scope>
    <source>
        <strain evidence="3 4">YAD2003</strain>
    </source>
</reference>
<protein>
    <submittedName>
        <fullName evidence="3">SseB protein N-terminal domain-containing protein</fullName>
    </submittedName>
</protein>
<evidence type="ECO:0000313" key="4">
    <source>
        <dbReference type="Proteomes" id="UP000183190"/>
    </source>
</evidence>
<proteinExistence type="predicted"/>
<dbReference type="Pfam" id="PF07179">
    <property type="entry name" value="SseB"/>
    <property type="match status" value="1"/>
</dbReference>
<name>A0A1H6J3H5_RUMFL</name>
<organism evidence="3 4">
    <name type="scientific">Ruminococcus flavefaciens</name>
    <dbReference type="NCBI Taxonomy" id="1265"/>
    <lineage>
        <taxon>Bacteria</taxon>
        <taxon>Bacillati</taxon>
        <taxon>Bacillota</taxon>
        <taxon>Clostridia</taxon>
        <taxon>Eubacteriales</taxon>
        <taxon>Oscillospiraceae</taxon>
        <taxon>Ruminococcus</taxon>
    </lineage>
</organism>
<feature type="domain" description="SseB protein N-terminal" evidence="1">
    <location>
        <begin position="4"/>
        <end position="118"/>
    </location>
</feature>
<dbReference type="RefSeq" id="WP_242872844.1">
    <property type="nucleotide sequence ID" value="NZ_FNWV01000004.1"/>
</dbReference>
<dbReference type="EMBL" id="FNWV01000004">
    <property type="protein sequence ID" value="SEH56443.1"/>
    <property type="molecule type" value="Genomic_DNA"/>
</dbReference>
<evidence type="ECO:0000259" key="1">
    <source>
        <dbReference type="Pfam" id="PF07179"/>
    </source>
</evidence>
<dbReference type="Proteomes" id="UP000183190">
    <property type="component" value="Unassembled WGS sequence"/>
</dbReference>
<dbReference type="InterPro" id="IPR027945">
    <property type="entry name" value="SseB_C"/>
</dbReference>
<dbReference type="AlphaFoldDB" id="A0A1H6J3H5"/>
<accession>A0A1H6J3H5</accession>
<dbReference type="Pfam" id="PF14581">
    <property type="entry name" value="SseB_C"/>
    <property type="match status" value="1"/>
</dbReference>
<sequence length="244" mass="28258">MMNLDELLKAAIKDPSKRSLFLQTLIKSDVYVICKNPVKQERDRSEGGIQLELVTTQNPDGDLFIPFFTSYRALQQFAKRYVDCYKINCLRLFDLIQSVSAVLNPNSYGKEFSSREIKSILMIARNLKIKAISYNEADIINYRPCEHEVNHIIKAATKFLSKQPNVDRAFIMEMIKGCENPQILIVLDMMGSTRKLFVPLSKYLSKTVKANEHLCFISYEQDMGKKAAETVEPFYVRKKRFFEK</sequence>
<evidence type="ECO:0000313" key="3">
    <source>
        <dbReference type="EMBL" id="SEH56443.1"/>
    </source>
</evidence>
<feature type="domain" description="SseB protein C-terminal" evidence="2">
    <location>
        <begin position="146"/>
        <end position="237"/>
    </location>
</feature>
<dbReference type="InterPro" id="IPR009839">
    <property type="entry name" value="SseB_N"/>
</dbReference>
<gene>
    <name evidence="3" type="ORF">SAMN02910265_01480</name>
</gene>
<evidence type="ECO:0000259" key="2">
    <source>
        <dbReference type="Pfam" id="PF14581"/>
    </source>
</evidence>